<dbReference type="Pfam" id="PF14689">
    <property type="entry name" value="SPOB_a"/>
    <property type="match status" value="1"/>
</dbReference>
<evidence type="ECO:0000259" key="7">
    <source>
        <dbReference type="PROSITE" id="PS50109"/>
    </source>
</evidence>
<dbReference type="PANTHER" id="PTHR43547:SF10">
    <property type="entry name" value="SENSOR HISTIDINE KINASE DCUS"/>
    <property type="match status" value="1"/>
</dbReference>
<dbReference type="GO" id="GO:0000155">
    <property type="term" value="F:phosphorelay sensor kinase activity"/>
    <property type="evidence" value="ECO:0007669"/>
    <property type="project" value="TreeGrafter"/>
</dbReference>
<name>A0A841KY88_9FIRM</name>
<evidence type="ECO:0000256" key="1">
    <source>
        <dbReference type="ARBA" id="ARBA00000085"/>
    </source>
</evidence>
<dbReference type="EMBL" id="JACHEN010000038">
    <property type="protein sequence ID" value="MBB6218431.1"/>
    <property type="molecule type" value="Genomic_DNA"/>
</dbReference>
<dbReference type="RefSeq" id="WP_184312913.1">
    <property type="nucleotide sequence ID" value="NZ_JACHEN010000038.1"/>
</dbReference>
<feature type="transmembrane region" description="Helical" evidence="6">
    <location>
        <begin position="42"/>
        <end position="65"/>
    </location>
</feature>
<evidence type="ECO:0000313" key="8">
    <source>
        <dbReference type="EMBL" id="MBB6218431.1"/>
    </source>
</evidence>
<keyword evidence="9" id="KW-1185">Reference proteome</keyword>
<keyword evidence="5" id="KW-0902">Two-component regulatory system</keyword>
<dbReference type="EC" id="2.7.13.3" evidence="2"/>
<evidence type="ECO:0000256" key="6">
    <source>
        <dbReference type="SAM" id="Phobius"/>
    </source>
</evidence>
<dbReference type="SUPFAM" id="SSF55874">
    <property type="entry name" value="ATPase domain of HSP90 chaperone/DNA topoisomerase II/histidine kinase"/>
    <property type="match status" value="1"/>
</dbReference>
<keyword evidence="6" id="KW-1133">Transmembrane helix</keyword>
<comment type="caution">
    <text evidence="8">The sequence shown here is derived from an EMBL/GenBank/DDBJ whole genome shotgun (WGS) entry which is preliminary data.</text>
</comment>
<dbReference type="InterPro" id="IPR039506">
    <property type="entry name" value="SPOB_a"/>
</dbReference>
<evidence type="ECO:0000256" key="2">
    <source>
        <dbReference type="ARBA" id="ARBA00012438"/>
    </source>
</evidence>
<feature type="transmembrane region" description="Helical" evidence="6">
    <location>
        <begin position="7"/>
        <end position="30"/>
    </location>
</feature>
<dbReference type="Pfam" id="PF02518">
    <property type="entry name" value="HATPase_c"/>
    <property type="match status" value="1"/>
</dbReference>
<evidence type="ECO:0000313" key="9">
    <source>
        <dbReference type="Proteomes" id="UP000579281"/>
    </source>
</evidence>
<protein>
    <recommendedName>
        <fullName evidence="2">histidine kinase</fullName>
        <ecNumber evidence="2">2.7.13.3</ecNumber>
    </recommendedName>
</protein>
<accession>A0A841KY88</accession>
<dbReference type="InterPro" id="IPR036890">
    <property type="entry name" value="HATPase_C_sf"/>
</dbReference>
<dbReference type="AlphaFoldDB" id="A0A841KY88"/>
<evidence type="ECO:0000256" key="5">
    <source>
        <dbReference type="ARBA" id="ARBA00023012"/>
    </source>
</evidence>
<dbReference type="PRINTS" id="PR00344">
    <property type="entry name" value="BCTRLSENSOR"/>
</dbReference>
<keyword evidence="6" id="KW-0812">Transmembrane</keyword>
<dbReference type="InterPro" id="IPR005467">
    <property type="entry name" value="His_kinase_dom"/>
</dbReference>
<dbReference type="InterPro" id="IPR003594">
    <property type="entry name" value="HATPase_dom"/>
</dbReference>
<reference evidence="8 9" key="1">
    <citation type="submission" date="2020-08" db="EMBL/GenBank/DDBJ databases">
        <title>Genomic Encyclopedia of Type Strains, Phase IV (KMG-IV): sequencing the most valuable type-strain genomes for metagenomic binning, comparative biology and taxonomic classification.</title>
        <authorList>
            <person name="Goeker M."/>
        </authorList>
    </citation>
    <scope>NUCLEOTIDE SEQUENCE [LARGE SCALE GENOMIC DNA]</scope>
    <source>
        <strain evidence="8 9">DSM 103526</strain>
    </source>
</reference>
<feature type="domain" description="Histidine kinase" evidence="7">
    <location>
        <begin position="90"/>
        <end position="280"/>
    </location>
</feature>
<keyword evidence="4 8" id="KW-0418">Kinase</keyword>
<keyword evidence="6" id="KW-0472">Membrane</keyword>
<keyword evidence="3" id="KW-0597">Phosphoprotein</keyword>
<evidence type="ECO:0000256" key="4">
    <source>
        <dbReference type="ARBA" id="ARBA00022777"/>
    </source>
</evidence>
<dbReference type="PROSITE" id="PS50109">
    <property type="entry name" value="HIS_KIN"/>
    <property type="match status" value="1"/>
</dbReference>
<dbReference type="SMART" id="SM00387">
    <property type="entry name" value="HATPase_c"/>
    <property type="match status" value="1"/>
</dbReference>
<keyword evidence="4 8" id="KW-0808">Transferase</keyword>
<sequence>MKLYTKAYFLIIVILVQSLTVILLTNQLFINMIKGLLAFDKYSYPVAIILNLLAISAFFSIYFVLRFLHIERESIIKLNHSQEVIDALHGQKHDFNNHLNLIAGMLQVGKPERALEYIFDVSQKVDEVFSISKIKNIEIAATLSRKCAIAESKGITVEMDITTSLENLRMDPIELCKVLFNLLDNAIYELEHSDHEQKILSIDISDHDHRYCIAIGNSYPILPSELYDRVFQPRYTTKNGEGHGYGLSIVKQIVDKNKGSIAVESYEGIGTIFTVFLPQI</sequence>
<dbReference type="Proteomes" id="UP000579281">
    <property type="component" value="Unassembled WGS sequence"/>
</dbReference>
<dbReference type="PANTHER" id="PTHR43547">
    <property type="entry name" value="TWO-COMPONENT HISTIDINE KINASE"/>
    <property type="match status" value="1"/>
</dbReference>
<comment type="catalytic activity">
    <reaction evidence="1">
        <text>ATP + protein L-histidine = ADP + protein N-phospho-L-histidine.</text>
        <dbReference type="EC" id="2.7.13.3"/>
    </reaction>
</comment>
<dbReference type="InterPro" id="IPR004358">
    <property type="entry name" value="Sig_transdc_His_kin-like_C"/>
</dbReference>
<dbReference type="Gene3D" id="3.30.565.10">
    <property type="entry name" value="Histidine kinase-like ATPase, C-terminal domain"/>
    <property type="match status" value="1"/>
</dbReference>
<dbReference type="Gene3D" id="1.10.287.130">
    <property type="match status" value="1"/>
</dbReference>
<gene>
    <name evidence="8" type="ORF">HNQ80_004595</name>
</gene>
<proteinExistence type="predicted"/>
<organism evidence="8 9">
    <name type="scientific">Anaerosolibacter carboniphilus</name>
    <dbReference type="NCBI Taxonomy" id="1417629"/>
    <lineage>
        <taxon>Bacteria</taxon>
        <taxon>Bacillati</taxon>
        <taxon>Bacillota</taxon>
        <taxon>Clostridia</taxon>
        <taxon>Peptostreptococcales</taxon>
        <taxon>Thermotaleaceae</taxon>
        <taxon>Anaerosolibacter</taxon>
    </lineage>
</organism>
<evidence type="ECO:0000256" key="3">
    <source>
        <dbReference type="ARBA" id="ARBA00022553"/>
    </source>
</evidence>